<comment type="subcellular location">
    <subcellularLocation>
        <location evidence="1">Membrane</location>
        <topology evidence="1">Multi-pass membrane protein</topology>
    </subcellularLocation>
</comment>
<evidence type="ECO:0000256" key="3">
    <source>
        <dbReference type="ARBA" id="ARBA00022692"/>
    </source>
</evidence>
<organism evidence="8 9">
    <name type="scientific">Hexamita inflata</name>
    <dbReference type="NCBI Taxonomy" id="28002"/>
    <lineage>
        <taxon>Eukaryota</taxon>
        <taxon>Metamonada</taxon>
        <taxon>Diplomonadida</taxon>
        <taxon>Hexamitidae</taxon>
        <taxon>Hexamitinae</taxon>
        <taxon>Hexamita</taxon>
    </lineage>
</organism>
<dbReference type="InterPro" id="IPR020846">
    <property type="entry name" value="MFS_dom"/>
</dbReference>
<evidence type="ECO:0000313" key="8">
    <source>
        <dbReference type="EMBL" id="CAL6057074.1"/>
    </source>
</evidence>
<dbReference type="Proteomes" id="UP001642409">
    <property type="component" value="Unassembled WGS sequence"/>
</dbReference>
<evidence type="ECO:0000256" key="4">
    <source>
        <dbReference type="ARBA" id="ARBA00022989"/>
    </source>
</evidence>
<feature type="domain" description="Major facilitator superfamily (MFS) profile" evidence="7">
    <location>
        <begin position="163"/>
        <end position="621"/>
    </location>
</feature>
<dbReference type="SUPFAM" id="SSF103473">
    <property type="entry name" value="MFS general substrate transporter"/>
    <property type="match status" value="1"/>
</dbReference>
<evidence type="ECO:0000259" key="7">
    <source>
        <dbReference type="PROSITE" id="PS50850"/>
    </source>
</evidence>
<dbReference type="Gene3D" id="1.20.1250.20">
    <property type="entry name" value="MFS general substrate transporter like domains"/>
    <property type="match status" value="1"/>
</dbReference>
<reference evidence="8 9" key="1">
    <citation type="submission" date="2024-07" db="EMBL/GenBank/DDBJ databases">
        <authorList>
            <person name="Akdeniz Z."/>
        </authorList>
    </citation>
    <scope>NUCLEOTIDE SEQUENCE [LARGE SCALE GENOMIC DNA]</scope>
</reference>
<name>A0ABP1KCM3_9EUKA</name>
<evidence type="ECO:0000256" key="5">
    <source>
        <dbReference type="ARBA" id="ARBA00023136"/>
    </source>
</evidence>
<evidence type="ECO:0000256" key="1">
    <source>
        <dbReference type="ARBA" id="ARBA00004141"/>
    </source>
</evidence>
<evidence type="ECO:0000256" key="2">
    <source>
        <dbReference type="ARBA" id="ARBA00022448"/>
    </source>
</evidence>
<feature type="transmembrane region" description="Helical" evidence="6">
    <location>
        <begin position="91"/>
        <end position="111"/>
    </location>
</feature>
<feature type="transmembrane region" description="Helical" evidence="6">
    <location>
        <begin position="316"/>
        <end position="335"/>
    </location>
</feature>
<keyword evidence="3 6" id="KW-0812">Transmembrane</keyword>
<feature type="transmembrane region" description="Helical" evidence="6">
    <location>
        <begin position="290"/>
        <end position="310"/>
    </location>
</feature>
<keyword evidence="5 6" id="KW-0472">Membrane</keyword>
<sequence length="621" mass="71008">MKRDFVQCEFNLVLNVLYYSIVQQYINASSFVITRYKKVKINCTQVSTIAPIFYITERLQDTNPPANNLDFTCPSKIEIVQTQLNRLLNIITLYSSILRYILLFCQLIISLHMSSSHNEVKESSQLDSEIQIQMPQLTITNMTKQKRCKAQSLLPGQAKFVSMMPLLFLSGITCFMDTQATNMALPYMQKDFKISESLVQWSLTIYYLAQASLSIPLAKLGENIGQVNILLILFVLSTGLNIALFFVKNFPAFLVLRFLSGAVCGGQLVCRTSLVRKLAPPEKAQAYIQYLQILLSIMVIIVPLLAGILIDIQWRWVYIACAASAFLNIFTLIPYTNPETPKEKAKFDIWGCIVLFFAIGFLDLAFTILSTYHYLGCGILVVLSRHAFCKKIAERSSFGYFLRDIHFCGEACFRSCSSAIVDEESGGVLFGCQYLFILHWNWFWLSFTLNIYVLRPSGKLNWCNYHGSCDWDANYQSILAQALEAFLEQAHNGGQLQRERFHARLCDYFLQQRVRLHRHHVNLSNSLYFLQLAYFSNHVVISPAAVYQLDERGAHHSAHSSLGRYHVRGLHDHAGELRLDENGRGRQTGLGELNESQYDRFPLVSNNWVNFTCFQNGIREE</sequence>
<dbReference type="PANTHER" id="PTHR42718">
    <property type="entry name" value="MAJOR FACILITATOR SUPERFAMILY MULTIDRUG TRANSPORTER MFSC"/>
    <property type="match status" value="1"/>
</dbReference>
<proteinExistence type="predicted"/>
<feature type="transmembrane region" description="Helical" evidence="6">
    <location>
        <begin position="347"/>
        <end position="366"/>
    </location>
</feature>
<feature type="transmembrane region" description="Helical" evidence="6">
    <location>
        <begin position="253"/>
        <end position="270"/>
    </location>
</feature>
<evidence type="ECO:0000256" key="6">
    <source>
        <dbReference type="SAM" id="Phobius"/>
    </source>
</evidence>
<accession>A0ABP1KCM3</accession>
<evidence type="ECO:0000313" key="9">
    <source>
        <dbReference type="Proteomes" id="UP001642409"/>
    </source>
</evidence>
<dbReference type="InterPro" id="IPR011701">
    <property type="entry name" value="MFS"/>
</dbReference>
<gene>
    <name evidence="8" type="ORF">HINF_LOCUS47333</name>
</gene>
<dbReference type="PANTHER" id="PTHR42718:SF9">
    <property type="entry name" value="MAJOR FACILITATOR SUPERFAMILY MULTIDRUG TRANSPORTER MFSC"/>
    <property type="match status" value="1"/>
</dbReference>
<keyword evidence="4 6" id="KW-1133">Transmembrane helix</keyword>
<protein>
    <submittedName>
        <fullName evidence="8">Major_facilitator superfamily protein</fullName>
    </submittedName>
</protein>
<dbReference type="Pfam" id="PF07690">
    <property type="entry name" value="MFS_1"/>
    <property type="match status" value="1"/>
</dbReference>
<dbReference type="PROSITE" id="PS50850">
    <property type="entry name" value="MFS"/>
    <property type="match status" value="1"/>
</dbReference>
<dbReference type="InterPro" id="IPR036259">
    <property type="entry name" value="MFS_trans_sf"/>
</dbReference>
<feature type="transmembrane region" description="Helical" evidence="6">
    <location>
        <begin position="229"/>
        <end position="247"/>
    </location>
</feature>
<keyword evidence="9" id="KW-1185">Reference proteome</keyword>
<dbReference type="EMBL" id="CAXDID020000212">
    <property type="protein sequence ID" value="CAL6057074.1"/>
    <property type="molecule type" value="Genomic_DNA"/>
</dbReference>
<keyword evidence="2" id="KW-0813">Transport</keyword>
<comment type="caution">
    <text evidence="8">The sequence shown here is derived from an EMBL/GenBank/DDBJ whole genome shotgun (WGS) entry which is preliminary data.</text>
</comment>